<evidence type="ECO:0000313" key="1">
    <source>
        <dbReference type="EMBL" id="KAF5687770.1"/>
    </source>
</evidence>
<reference evidence="2" key="1">
    <citation type="journal article" date="2020" name="BMC Genomics">
        <title>Correction to: Identification and distribution of gene clusters required for synthesis of sphingolipid metabolism inhibitors in diverse species of the filamentous fungus Fusarium.</title>
        <authorList>
            <person name="Kim H.S."/>
            <person name="Lohmar J.M."/>
            <person name="Busman M."/>
            <person name="Brown D.W."/>
            <person name="Naumann T.A."/>
            <person name="Divon H.H."/>
            <person name="Lysoe E."/>
            <person name="Uhlig S."/>
            <person name="Proctor R.H."/>
        </authorList>
    </citation>
    <scope>NUCLEOTIDE SEQUENCE [LARGE SCALE GENOMIC DNA]</scope>
    <source>
        <strain evidence="2">NRRL 25331</strain>
    </source>
</reference>
<sequence>MRKQIDVLTKEGRDASRYNSFQPARFGYWDLHAFSSLTIISIAKAVAPGLAETSELNDEHLYTQCRLILKEMAEADNPAAKVITPY</sequence>
<evidence type="ECO:0000313" key="2">
    <source>
        <dbReference type="Proteomes" id="UP000572754"/>
    </source>
</evidence>
<protein>
    <submittedName>
        <fullName evidence="1">C6 transcription factor</fullName>
    </submittedName>
</protein>
<gene>
    <name evidence="1" type="ORF">FCIRC_2211</name>
</gene>
<name>A0A8H5X9G5_FUSCI</name>
<reference evidence="1 2" key="2">
    <citation type="submission" date="2020-05" db="EMBL/GenBank/DDBJ databases">
        <title>Identification and distribution of gene clusters putatively required for synthesis of sphingolipid metabolism inhibitors in phylogenetically diverse species of the filamentous fungus Fusarium.</title>
        <authorList>
            <person name="Kim H.-S."/>
            <person name="Busman M."/>
            <person name="Brown D.W."/>
            <person name="Divon H."/>
            <person name="Uhlig S."/>
            <person name="Proctor R.H."/>
        </authorList>
    </citation>
    <scope>NUCLEOTIDE SEQUENCE [LARGE SCALE GENOMIC DNA]</scope>
    <source>
        <strain evidence="1 2">NRRL 25331</strain>
    </source>
</reference>
<accession>A0A8H5X9G5</accession>
<dbReference type="EMBL" id="JAAQPE010000071">
    <property type="protein sequence ID" value="KAF5687770.1"/>
    <property type="molecule type" value="Genomic_DNA"/>
</dbReference>
<keyword evidence="2" id="KW-1185">Reference proteome</keyword>
<organism evidence="1 2">
    <name type="scientific">Fusarium circinatum</name>
    <name type="common">Pitch canker fungus</name>
    <name type="synonym">Gibberella circinata</name>
    <dbReference type="NCBI Taxonomy" id="48490"/>
    <lineage>
        <taxon>Eukaryota</taxon>
        <taxon>Fungi</taxon>
        <taxon>Dikarya</taxon>
        <taxon>Ascomycota</taxon>
        <taxon>Pezizomycotina</taxon>
        <taxon>Sordariomycetes</taxon>
        <taxon>Hypocreomycetidae</taxon>
        <taxon>Hypocreales</taxon>
        <taxon>Nectriaceae</taxon>
        <taxon>Fusarium</taxon>
        <taxon>Fusarium fujikuroi species complex</taxon>
    </lineage>
</organism>
<dbReference type="AlphaFoldDB" id="A0A8H5X9G5"/>
<proteinExistence type="predicted"/>
<dbReference type="Proteomes" id="UP000572754">
    <property type="component" value="Unassembled WGS sequence"/>
</dbReference>
<comment type="caution">
    <text evidence="1">The sequence shown here is derived from an EMBL/GenBank/DDBJ whole genome shotgun (WGS) entry which is preliminary data.</text>
</comment>